<dbReference type="PANTHER" id="PTHR42711">
    <property type="entry name" value="ABC TRANSPORTER ATP-BINDING PROTEIN"/>
    <property type="match status" value="1"/>
</dbReference>
<feature type="domain" description="ABC transporter" evidence="4">
    <location>
        <begin position="20"/>
        <end position="246"/>
    </location>
</feature>
<sequence>MVKDHAQAERSGESQAENIIEVDGLVKRYGSFTAVNGIHFQVRRGEIFGLLGPNGAGKTTTMEMIEGLRQPDEGVARVAGYDTRTQLGKVKEVIGVQLQSTSLFDLLTVKEITNMYASFYNVPTVPILPLLDSVTLSEKLNDRVKNLSGGQKQRLAIALALVNDPQVVFLDEPTTGLDPQARRTLWDIILRLRDEGKTIVISTHYMDEAELLSDRICLMDRGGIVALDSPRNLIRSLESESAIEFRVPELETMSEAHKSELLGSMQAIEGVRQAEFRKDSYVLYTDQLQLSLTGLIAMTEREGVQFTDLLTRTATLEDVFIHMTGRSLRES</sequence>
<proteinExistence type="predicted"/>
<gene>
    <name evidence="5" type="primary">lnrL_1</name>
    <name evidence="5" type="ORF">PAECIP111893_00202</name>
</gene>
<dbReference type="EMBL" id="CAKMMF010000001">
    <property type="protein sequence ID" value="CAH1190154.1"/>
    <property type="molecule type" value="Genomic_DNA"/>
</dbReference>
<keyword evidence="6" id="KW-1185">Reference proteome</keyword>
<dbReference type="EC" id="3.6.3.-" evidence="5"/>
<dbReference type="RefSeq" id="WP_236338398.1">
    <property type="nucleotide sequence ID" value="NZ_CAKMMF010000001.1"/>
</dbReference>
<evidence type="ECO:0000313" key="6">
    <source>
        <dbReference type="Proteomes" id="UP000838686"/>
    </source>
</evidence>
<dbReference type="InterPro" id="IPR003593">
    <property type="entry name" value="AAA+_ATPase"/>
</dbReference>
<keyword evidence="3 5" id="KW-0067">ATP-binding</keyword>
<reference evidence="5" key="1">
    <citation type="submission" date="2022-01" db="EMBL/GenBank/DDBJ databases">
        <authorList>
            <person name="Criscuolo A."/>
        </authorList>
    </citation>
    <scope>NUCLEOTIDE SEQUENCE</scope>
    <source>
        <strain evidence="5">CIP111893</strain>
    </source>
</reference>
<dbReference type="InterPro" id="IPR050763">
    <property type="entry name" value="ABC_transporter_ATP-binding"/>
</dbReference>
<dbReference type="Gene3D" id="3.40.50.300">
    <property type="entry name" value="P-loop containing nucleotide triphosphate hydrolases"/>
    <property type="match status" value="1"/>
</dbReference>
<organism evidence="5 6">
    <name type="scientific">Paenibacillus plantiphilus</name>
    <dbReference type="NCBI Taxonomy" id="2905650"/>
    <lineage>
        <taxon>Bacteria</taxon>
        <taxon>Bacillati</taxon>
        <taxon>Bacillota</taxon>
        <taxon>Bacilli</taxon>
        <taxon>Bacillales</taxon>
        <taxon>Paenibacillaceae</taxon>
        <taxon>Paenibacillus</taxon>
    </lineage>
</organism>
<evidence type="ECO:0000256" key="1">
    <source>
        <dbReference type="ARBA" id="ARBA00022448"/>
    </source>
</evidence>
<dbReference type="PANTHER" id="PTHR42711:SF16">
    <property type="entry name" value="ABC TRANSPORTER ATP-BINDING PROTEIN"/>
    <property type="match status" value="1"/>
</dbReference>
<dbReference type="PROSITE" id="PS00211">
    <property type="entry name" value="ABC_TRANSPORTER_1"/>
    <property type="match status" value="1"/>
</dbReference>
<dbReference type="InterPro" id="IPR027417">
    <property type="entry name" value="P-loop_NTPase"/>
</dbReference>
<dbReference type="GO" id="GO:0005524">
    <property type="term" value="F:ATP binding"/>
    <property type="evidence" value="ECO:0007669"/>
    <property type="project" value="UniProtKB-KW"/>
</dbReference>
<evidence type="ECO:0000259" key="4">
    <source>
        <dbReference type="PROSITE" id="PS50893"/>
    </source>
</evidence>
<keyword evidence="5" id="KW-0378">Hydrolase</keyword>
<accession>A0ABM9BM02</accession>
<comment type="caution">
    <text evidence="5">The sequence shown here is derived from an EMBL/GenBank/DDBJ whole genome shotgun (WGS) entry which is preliminary data.</text>
</comment>
<dbReference type="InterPro" id="IPR003439">
    <property type="entry name" value="ABC_transporter-like_ATP-bd"/>
</dbReference>
<dbReference type="Proteomes" id="UP000838686">
    <property type="component" value="Unassembled WGS sequence"/>
</dbReference>
<evidence type="ECO:0000313" key="5">
    <source>
        <dbReference type="EMBL" id="CAH1190154.1"/>
    </source>
</evidence>
<dbReference type="SMART" id="SM00382">
    <property type="entry name" value="AAA"/>
    <property type="match status" value="1"/>
</dbReference>
<dbReference type="GO" id="GO:0016787">
    <property type="term" value="F:hydrolase activity"/>
    <property type="evidence" value="ECO:0007669"/>
    <property type="project" value="UniProtKB-KW"/>
</dbReference>
<dbReference type="InterPro" id="IPR017871">
    <property type="entry name" value="ABC_transporter-like_CS"/>
</dbReference>
<dbReference type="PROSITE" id="PS50893">
    <property type="entry name" value="ABC_TRANSPORTER_2"/>
    <property type="match status" value="1"/>
</dbReference>
<dbReference type="SUPFAM" id="SSF52540">
    <property type="entry name" value="P-loop containing nucleoside triphosphate hydrolases"/>
    <property type="match status" value="1"/>
</dbReference>
<evidence type="ECO:0000256" key="2">
    <source>
        <dbReference type="ARBA" id="ARBA00022741"/>
    </source>
</evidence>
<dbReference type="Pfam" id="PF00005">
    <property type="entry name" value="ABC_tran"/>
    <property type="match status" value="1"/>
</dbReference>
<keyword evidence="1" id="KW-0813">Transport</keyword>
<name>A0ABM9BM02_9BACL</name>
<protein>
    <submittedName>
        <fullName evidence="5">Linearmycin resistance ATP-binding protein LnrL</fullName>
        <ecNumber evidence="5">3.6.3.-</ecNumber>
    </submittedName>
</protein>
<evidence type="ECO:0000256" key="3">
    <source>
        <dbReference type="ARBA" id="ARBA00022840"/>
    </source>
</evidence>
<keyword evidence="2" id="KW-0547">Nucleotide-binding</keyword>